<protein>
    <submittedName>
        <fullName evidence="1">Uncharacterized protein</fullName>
    </submittedName>
</protein>
<sequence length="42" mass="4752">MIVPEVLVTAFRRATRANAPFLSVDSARRAILSVESPLRRRQ</sequence>
<proteinExistence type="predicted"/>
<dbReference type="EMBL" id="JBFBMH010000013">
    <property type="protein sequence ID" value="MEW1975494.1"/>
    <property type="molecule type" value="Genomic_DNA"/>
</dbReference>
<keyword evidence="2" id="KW-1185">Reference proteome</keyword>
<comment type="caution">
    <text evidence="1">The sequence shown here is derived from an EMBL/GenBank/DDBJ whole genome shotgun (WGS) entry which is preliminary data.</text>
</comment>
<accession>A0ABV3LHV6</accession>
<evidence type="ECO:0000313" key="2">
    <source>
        <dbReference type="Proteomes" id="UP001553715"/>
    </source>
</evidence>
<organism evidence="1 2">
    <name type="scientific">Microbacterium profundi</name>
    <dbReference type="NCBI Taxonomy" id="450380"/>
    <lineage>
        <taxon>Bacteria</taxon>
        <taxon>Bacillati</taxon>
        <taxon>Actinomycetota</taxon>
        <taxon>Actinomycetes</taxon>
        <taxon>Micrococcales</taxon>
        <taxon>Microbacteriaceae</taxon>
        <taxon>Microbacterium</taxon>
    </lineage>
</organism>
<dbReference type="Proteomes" id="UP001553715">
    <property type="component" value="Unassembled WGS sequence"/>
</dbReference>
<name>A0ABV3LHV6_9MICO</name>
<dbReference type="RefSeq" id="WP_268746244.1">
    <property type="nucleotide sequence ID" value="NZ_JAJVKR010000002.1"/>
</dbReference>
<evidence type="ECO:0000313" key="1">
    <source>
        <dbReference type="EMBL" id="MEW1975494.1"/>
    </source>
</evidence>
<gene>
    <name evidence="1" type="ORF">AB0301_10535</name>
</gene>
<reference evidence="1 2" key="1">
    <citation type="submission" date="2024-06" db="EMBL/GenBank/DDBJ databases">
        <title>The Natural Products Discovery Center: Release of the First 8490 Sequenced Strains for Exploring Actinobacteria Biosynthetic Diversity.</title>
        <authorList>
            <person name="Kalkreuter E."/>
            <person name="Kautsar S.A."/>
            <person name="Yang D."/>
            <person name="Bader C.D."/>
            <person name="Teijaro C.N."/>
            <person name="Fluegel L."/>
            <person name="Davis C.M."/>
            <person name="Simpson J.R."/>
            <person name="Lauterbach L."/>
            <person name="Steele A.D."/>
            <person name="Gui C."/>
            <person name="Meng S."/>
            <person name="Li G."/>
            <person name="Viehrig K."/>
            <person name="Ye F."/>
            <person name="Su P."/>
            <person name="Kiefer A.F."/>
            <person name="Nichols A."/>
            <person name="Cepeda A.J."/>
            <person name="Yan W."/>
            <person name="Fan B."/>
            <person name="Jiang Y."/>
            <person name="Adhikari A."/>
            <person name="Zheng C.-J."/>
            <person name="Schuster L."/>
            <person name="Cowan T.M."/>
            <person name="Smanski M.J."/>
            <person name="Chevrette M.G."/>
            <person name="De Carvalho L.P.S."/>
            <person name="Shen B."/>
        </authorList>
    </citation>
    <scope>NUCLEOTIDE SEQUENCE [LARGE SCALE GENOMIC DNA]</scope>
    <source>
        <strain evidence="1 2">NPDC077434</strain>
    </source>
</reference>